<evidence type="ECO:0000313" key="3">
    <source>
        <dbReference type="Proteomes" id="UP000635828"/>
    </source>
</evidence>
<accession>A0ABR7FTN9</accession>
<dbReference type="Proteomes" id="UP000635828">
    <property type="component" value="Unassembled WGS sequence"/>
</dbReference>
<sequence>MRYITSKGSVAAVNNKGKIRAKKAGKATIYVISENGKYKKVSVTVK</sequence>
<evidence type="ECO:0000259" key="1">
    <source>
        <dbReference type="Pfam" id="PF02368"/>
    </source>
</evidence>
<dbReference type="Gene3D" id="2.60.40.1080">
    <property type="match status" value="1"/>
</dbReference>
<dbReference type="SUPFAM" id="SSF49373">
    <property type="entry name" value="Invasin/intimin cell-adhesion fragments"/>
    <property type="match status" value="1"/>
</dbReference>
<dbReference type="InterPro" id="IPR003343">
    <property type="entry name" value="Big_2"/>
</dbReference>
<gene>
    <name evidence="2" type="ORF">H8S22_13465</name>
</gene>
<comment type="caution">
    <text evidence="2">The sequence shown here is derived from an EMBL/GenBank/DDBJ whole genome shotgun (WGS) entry which is preliminary data.</text>
</comment>
<evidence type="ECO:0000313" key="2">
    <source>
        <dbReference type="EMBL" id="MBC5678562.1"/>
    </source>
</evidence>
<proteinExistence type="predicted"/>
<reference evidence="2 3" key="1">
    <citation type="submission" date="2020-08" db="EMBL/GenBank/DDBJ databases">
        <title>Genome public.</title>
        <authorList>
            <person name="Liu C."/>
            <person name="Sun Q."/>
        </authorList>
    </citation>
    <scope>NUCLEOTIDE SEQUENCE [LARGE SCALE GENOMIC DNA]</scope>
    <source>
        <strain evidence="2 3">NSJ-7</strain>
    </source>
</reference>
<feature type="domain" description="BIG2" evidence="1">
    <location>
        <begin position="2"/>
        <end position="40"/>
    </location>
</feature>
<protein>
    <submittedName>
        <fullName evidence="2">Ig-like domain-containing protein</fullName>
    </submittedName>
</protein>
<keyword evidence="3" id="KW-1185">Reference proteome</keyword>
<dbReference type="Pfam" id="PF02368">
    <property type="entry name" value="Big_2"/>
    <property type="match status" value="1"/>
</dbReference>
<name>A0ABR7FTN9_9FIRM</name>
<organism evidence="2 3">
    <name type="scientific">Anaerostipes hominis</name>
    <name type="common">ex Liu et al. 2021</name>
    <dbReference type="NCBI Taxonomy" id="2763018"/>
    <lineage>
        <taxon>Bacteria</taxon>
        <taxon>Bacillati</taxon>
        <taxon>Bacillota</taxon>
        <taxon>Clostridia</taxon>
        <taxon>Lachnospirales</taxon>
        <taxon>Lachnospiraceae</taxon>
        <taxon>Anaerostipes</taxon>
    </lineage>
</organism>
<dbReference type="InterPro" id="IPR008964">
    <property type="entry name" value="Invasin/intimin_cell_adhesion"/>
</dbReference>
<dbReference type="EMBL" id="JACOOS010000018">
    <property type="protein sequence ID" value="MBC5678562.1"/>
    <property type="molecule type" value="Genomic_DNA"/>
</dbReference>